<dbReference type="Proteomes" id="UP000241362">
    <property type="component" value="Unassembled WGS sequence"/>
</dbReference>
<protein>
    <submittedName>
        <fullName evidence="2">YjbH domain-containing protein</fullName>
    </submittedName>
</protein>
<evidence type="ECO:0000313" key="2">
    <source>
        <dbReference type="EMBL" id="PTE16520.1"/>
    </source>
</evidence>
<feature type="signal peptide" evidence="1">
    <location>
        <begin position="1"/>
        <end position="18"/>
    </location>
</feature>
<dbReference type="Pfam" id="PF06082">
    <property type="entry name" value="YjbH"/>
    <property type="match status" value="1"/>
</dbReference>
<feature type="chain" id="PRO_5015656790" evidence="1">
    <location>
        <begin position="19"/>
        <end position="694"/>
    </location>
</feature>
<proteinExistence type="predicted"/>
<organism evidence="2 3">
    <name type="scientific">Fuscovulum blasticum DSM 2131</name>
    <dbReference type="NCBI Taxonomy" id="1188250"/>
    <lineage>
        <taxon>Bacteria</taxon>
        <taxon>Pseudomonadati</taxon>
        <taxon>Pseudomonadota</taxon>
        <taxon>Alphaproteobacteria</taxon>
        <taxon>Rhodobacterales</taxon>
        <taxon>Paracoccaceae</taxon>
        <taxon>Pseudogemmobacter</taxon>
    </lineage>
</organism>
<accession>A0A2T4JF29</accession>
<keyword evidence="1" id="KW-0732">Signal</keyword>
<gene>
    <name evidence="2" type="ORF">C5F44_01305</name>
</gene>
<evidence type="ECO:0000256" key="1">
    <source>
        <dbReference type="SAM" id="SignalP"/>
    </source>
</evidence>
<dbReference type="EMBL" id="PZKE01000001">
    <property type="protein sequence ID" value="PTE16520.1"/>
    <property type="molecule type" value="Genomic_DNA"/>
</dbReference>
<reference evidence="2 3" key="1">
    <citation type="submission" date="2018-03" db="EMBL/GenBank/DDBJ databases">
        <title>Rhodobacter blasticus.</title>
        <authorList>
            <person name="Meyer T.E."/>
            <person name="Miller S."/>
            <person name="Lodha T."/>
            <person name="Gandham S."/>
            <person name="Chintalapati S."/>
            <person name="Chintalapati V.R."/>
        </authorList>
    </citation>
    <scope>NUCLEOTIDE SEQUENCE [LARGE SCALE GENOMIC DNA]</scope>
    <source>
        <strain evidence="2 3">DSM 2131</strain>
    </source>
</reference>
<keyword evidence="3" id="KW-1185">Reference proteome</keyword>
<name>A0A2T4JF29_FUSBL</name>
<comment type="caution">
    <text evidence="2">The sequence shown here is derived from an EMBL/GenBank/DDBJ whole genome shotgun (WGS) entry which is preliminary data.</text>
</comment>
<dbReference type="AlphaFoldDB" id="A0A2T4JF29"/>
<dbReference type="InterPro" id="IPR010344">
    <property type="entry name" value="YbjH"/>
</dbReference>
<evidence type="ECO:0000313" key="3">
    <source>
        <dbReference type="Proteomes" id="UP000241362"/>
    </source>
</evidence>
<sequence length="694" mass="74865">MAACLSGLALATAFPAQAEMKPTLSFRGVPGVIDMPSGESQPDGTFSMSASHFGGIRRGALSFQISSRVAATYRFERVGDWNALFPGDSSTYEGKSFDLRFTLLEETDSLPSVTLGLQDVFNTGKDGAEYIAATKTFGDRLKVTAGVGWGRLGSYGSMGSPFGARPVSDFGLGGKPEPENWFAGPAAAFAGVEWKINDAWTVKAEYSSDAYAEYAGTRDVFERDSPLNFGVEYSRGRFFKAGLYSLYGSEIGLSFQLVLDPKTAIAPGGRAPVAIGKRPSRSADPEAYDGGWVTQPDAGTVLQANLAKRLAVDGIRVEGLAYSPGKAQLRIRSTRAEPEAQVIGRVARAMSHVMPASVEVFEIVPVAQGIGVSKITVRRSDLEALEHIAGNHAAIRDRVVISDAGPVPEGLVFPEDRYPKFTWSLKPALRLSSSLKGDAGLRLRGTYEIQPGLILGGSVYQTLTGRPAADPATPGPLPPVRSRSAEYLENGEPALESLTLAWYARPAENFYSRVTVGYLETMHAGISAELLWKPVDSRLALGVEVNHTKQRDTDGGFGFGEFDYEVTTGHVSAYYDFGRGYSGQLDVGKYLAGDVGATLSLDREFANGWRFGAFATLTDASDEEFGPGSFDKGIRVTIPLDWLMGRKAGNSVSRTFRPYSSDGGARLNVSGRLYETIRDYQGNELDDQWGSFWR</sequence>